<evidence type="ECO:0000256" key="6">
    <source>
        <dbReference type="SAM" id="MobiDB-lite"/>
    </source>
</evidence>
<feature type="coiled-coil region" evidence="5">
    <location>
        <begin position="218"/>
        <end position="245"/>
    </location>
</feature>
<keyword evidence="4" id="KW-0788">Thiol protease</keyword>
<feature type="compositionally biased region" description="Basic residues" evidence="6">
    <location>
        <begin position="46"/>
        <end position="65"/>
    </location>
</feature>
<evidence type="ECO:0000313" key="10">
    <source>
        <dbReference type="Proteomes" id="UP000199546"/>
    </source>
</evidence>
<name>A0A1I7A0H6_9ACTN</name>
<dbReference type="Gene3D" id="3.30.1380.10">
    <property type="match status" value="1"/>
</dbReference>
<dbReference type="OrthoDB" id="1099523at2"/>
<gene>
    <name evidence="9" type="ORF">SAMN05660657_02383</name>
</gene>
<dbReference type="InterPro" id="IPR009045">
    <property type="entry name" value="Zn_M74/Hedgehog-like"/>
</dbReference>
<evidence type="ECO:0000256" key="5">
    <source>
        <dbReference type="SAM" id="Coils"/>
    </source>
</evidence>
<keyword evidence="7" id="KW-0812">Transmembrane</keyword>
<dbReference type="GO" id="GO:0006508">
    <property type="term" value="P:proteolysis"/>
    <property type="evidence" value="ECO:0007669"/>
    <property type="project" value="UniProtKB-KW"/>
</dbReference>
<evidence type="ECO:0000313" key="9">
    <source>
        <dbReference type="EMBL" id="SFT68446.1"/>
    </source>
</evidence>
<keyword evidence="2" id="KW-0645">Protease</keyword>
<dbReference type="PROSITE" id="PS51935">
    <property type="entry name" value="NLPC_P60"/>
    <property type="match status" value="1"/>
</dbReference>
<keyword evidence="3 9" id="KW-0378">Hydrolase</keyword>
<evidence type="ECO:0000259" key="8">
    <source>
        <dbReference type="PROSITE" id="PS51935"/>
    </source>
</evidence>
<protein>
    <submittedName>
        <fullName evidence="9">Cell wall-associated hydrolase, NlpC family</fullName>
    </submittedName>
</protein>
<dbReference type="PANTHER" id="PTHR47359:SF3">
    <property type="entry name" value="NLP_P60 DOMAIN-CONTAINING PROTEIN-RELATED"/>
    <property type="match status" value="1"/>
</dbReference>
<dbReference type="RefSeq" id="WP_093579617.1">
    <property type="nucleotide sequence ID" value="NZ_FPBA01000007.1"/>
</dbReference>
<feature type="region of interest" description="Disordered" evidence="6">
    <location>
        <begin position="29"/>
        <end position="71"/>
    </location>
</feature>
<dbReference type="GO" id="GO:0008234">
    <property type="term" value="F:cysteine-type peptidase activity"/>
    <property type="evidence" value="ECO:0007669"/>
    <property type="project" value="UniProtKB-KW"/>
</dbReference>
<keyword evidence="5" id="KW-0175">Coiled coil</keyword>
<evidence type="ECO:0000256" key="3">
    <source>
        <dbReference type="ARBA" id="ARBA00022801"/>
    </source>
</evidence>
<dbReference type="InterPro" id="IPR038765">
    <property type="entry name" value="Papain-like_cys_pep_sf"/>
</dbReference>
<dbReference type="Pfam" id="PF00877">
    <property type="entry name" value="NLPC_P60"/>
    <property type="match status" value="1"/>
</dbReference>
<keyword evidence="7" id="KW-1133">Transmembrane helix</keyword>
<dbReference type="SUPFAM" id="SSF54001">
    <property type="entry name" value="Cysteine proteinases"/>
    <property type="match status" value="1"/>
</dbReference>
<dbReference type="PANTHER" id="PTHR47359">
    <property type="entry name" value="PEPTIDOGLYCAN DL-ENDOPEPTIDASE CWLO"/>
    <property type="match status" value="1"/>
</dbReference>
<evidence type="ECO:0000256" key="2">
    <source>
        <dbReference type="ARBA" id="ARBA00022670"/>
    </source>
</evidence>
<feature type="transmembrane region" description="Helical" evidence="7">
    <location>
        <begin position="79"/>
        <end position="99"/>
    </location>
</feature>
<feature type="compositionally biased region" description="Low complexity" evidence="6">
    <location>
        <begin position="29"/>
        <end position="45"/>
    </location>
</feature>
<dbReference type="SUPFAM" id="SSF55166">
    <property type="entry name" value="Hedgehog/DD-peptidase"/>
    <property type="match status" value="1"/>
</dbReference>
<feature type="domain" description="NlpC/P60" evidence="8">
    <location>
        <begin position="349"/>
        <end position="468"/>
    </location>
</feature>
<dbReference type="EMBL" id="FPBA01000007">
    <property type="protein sequence ID" value="SFT68446.1"/>
    <property type="molecule type" value="Genomic_DNA"/>
</dbReference>
<dbReference type="AlphaFoldDB" id="A0A1I7A0H6"/>
<dbReference type="Proteomes" id="UP000199546">
    <property type="component" value="Unassembled WGS sequence"/>
</dbReference>
<evidence type="ECO:0000256" key="1">
    <source>
        <dbReference type="ARBA" id="ARBA00007074"/>
    </source>
</evidence>
<reference evidence="10" key="1">
    <citation type="submission" date="2016-10" db="EMBL/GenBank/DDBJ databases">
        <authorList>
            <person name="Varghese N."/>
            <person name="Submissions S."/>
        </authorList>
    </citation>
    <scope>NUCLEOTIDE SEQUENCE [LARGE SCALE GENOMIC DNA]</scope>
    <source>
        <strain evidence="10">DSM 46136</strain>
    </source>
</reference>
<comment type="similarity">
    <text evidence="1">Belongs to the peptidase C40 family.</text>
</comment>
<evidence type="ECO:0000256" key="4">
    <source>
        <dbReference type="ARBA" id="ARBA00022807"/>
    </source>
</evidence>
<sequence length="628" mass="63492">MPAPRTSASPRRELTAREAEALRALLAARAAAGAPGAPRPSAARPAPRRKSSARKRKQAARRRPAVRTPRERGPWRARLLLVGLATLLVPVLTVLLAPATSAPGSAGVAADPAGLALAARSTLLQDADAYRRLQAEVTARQAELQAAVEAERSARAAVATEQVTVGSAAADLYRASAETRMPVLGLSADAPDTTPDVLYRQALADRAAGDREAAVVRAERAEAAVQDAAARVAAAQDAVDAATAQARTVLAGVRDTVDGLGPAVAAQLAALDTVPAAGAQQERNTAALLRWQSYLAELAAAGIAPPPAAALADPASLPDGFSPALDDAGQAVPGVAWAVVGNRPVTVLPAETVAAVSSALSRLGRPYAAGAAGPDAFDCGGLTASAWLLAGYDLPATAAGQWAAAAVVPASQLQVGDLVVSDGGADVAVHLGEGEVVGASAATYQVGVRPLPGDARAVRVTLPAPATPNAPLPASASGLGACGALPAPAGPVSPAWGGWSNGRIPAEALCPVARGHALRCDAAAGYAAMGRAYEAAFGSPLCITDSYRSLAAQVDAFRRKPALAAVPGTSNHGWALAVDLCGGIDVAGTPQWTWMTEHAGRFGFVNPDWAQPGGEKPEPWHWEFGALL</sequence>
<accession>A0A1I7A0H6</accession>
<dbReference type="STRING" id="1296565.SAMN05660657_02383"/>
<keyword evidence="7" id="KW-0472">Membrane</keyword>
<dbReference type="Gene3D" id="3.90.1720.10">
    <property type="entry name" value="endopeptidase domain like (from Nostoc punctiforme)"/>
    <property type="match status" value="1"/>
</dbReference>
<keyword evidence="10" id="KW-1185">Reference proteome</keyword>
<dbReference type="InterPro" id="IPR051794">
    <property type="entry name" value="PG_Endopeptidase_C40"/>
</dbReference>
<dbReference type="Pfam" id="PF02557">
    <property type="entry name" value="VanY"/>
    <property type="match status" value="1"/>
</dbReference>
<dbReference type="CDD" id="cd14814">
    <property type="entry name" value="Peptidase_M15"/>
    <property type="match status" value="1"/>
</dbReference>
<dbReference type="InterPro" id="IPR000064">
    <property type="entry name" value="NLP_P60_dom"/>
</dbReference>
<dbReference type="InterPro" id="IPR003709">
    <property type="entry name" value="VanY-like_core_dom"/>
</dbReference>
<proteinExistence type="inferred from homology"/>
<evidence type="ECO:0000256" key="7">
    <source>
        <dbReference type="SAM" id="Phobius"/>
    </source>
</evidence>
<organism evidence="9 10">
    <name type="scientific">Geodermatophilus amargosae</name>
    <dbReference type="NCBI Taxonomy" id="1296565"/>
    <lineage>
        <taxon>Bacteria</taxon>
        <taxon>Bacillati</taxon>
        <taxon>Actinomycetota</taxon>
        <taxon>Actinomycetes</taxon>
        <taxon>Geodermatophilales</taxon>
        <taxon>Geodermatophilaceae</taxon>
        <taxon>Geodermatophilus</taxon>
    </lineage>
</organism>